<feature type="transmembrane region" description="Helical" evidence="1">
    <location>
        <begin position="108"/>
        <end position="126"/>
    </location>
</feature>
<evidence type="ECO:0000256" key="1">
    <source>
        <dbReference type="SAM" id="Phobius"/>
    </source>
</evidence>
<dbReference type="OrthoDB" id="1914651at2759"/>
<keyword evidence="1" id="KW-0812">Transmembrane</keyword>
<organism evidence="3 4">
    <name type="scientific">Spirodela intermedia</name>
    <name type="common">Intermediate duckweed</name>
    <dbReference type="NCBI Taxonomy" id="51605"/>
    <lineage>
        <taxon>Eukaryota</taxon>
        <taxon>Viridiplantae</taxon>
        <taxon>Streptophyta</taxon>
        <taxon>Embryophyta</taxon>
        <taxon>Tracheophyta</taxon>
        <taxon>Spermatophyta</taxon>
        <taxon>Magnoliopsida</taxon>
        <taxon>Liliopsida</taxon>
        <taxon>Araceae</taxon>
        <taxon>Lemnoideae</taxon>
        <taxon>Spirodela</taxon>
    </lineage>
</organism>
<reference evidence="3" key="1">
    <citation type="submission" date="2020-02" db="EMBL/GenBank/DDBJ databases">
        <authorList>
            <person name="Scholz U."/>
            <person name="Mascher M."/>
            <person name="Fiebig A."/>
        </authorList>
    </citation>
    <scope>NUCLEOTIDE SEQUENCE</scope>
</reference>
<evidence type="ECO:0000313" key="4">
    <source>
        <dbReference type="Proteomes" id="UP000663760"/>
    </source>
</evidence>
<accession>A0A7I8K5X9</accession>
<dbReference type="AlphaFoldDB" id="A0A7I8K5X9"/>
<protein>
    <submittedName>
        <fullName evidence="3">Uncharacterized protein</fullName>
    </submittedName>
</protein>
<dbReference type="Proteomes" id="UP000663760">
    <property type="component" value="Chromosome 3"/>
</dbReference>
<keyword evidence="1" id="KW-1133">Transmembrane helix</keyword>
<keyword evidence="4" id="KW-1185">Reference proteome</keyword>
<dbReference type="EMBL" id="LR746266">
    <property type="protein sequence ID" value="CAA7392813.1"/>
    <property type="molecule type" value="Genomic_DNA"/>
</dbReference>
<name>A0A7I8K5X9_SPIIN</name>
<proteinExistence type="predicted"/>
<evidence type="ECO:0000313" key="3">
    <source>
        <dbReference type="EMBL" id="CAA7392813.1"/>
    </source>
</evidence>
<keyword evidence="1" id="KW-0472">Membrane</keyword>
<dbReference type="PANTHER" id="PTHR36043:SF1">
    <property type="entry name" value="2,3-BISPHOSPHOGLYCERATE-INDEPENDENT PHOSPHOGLYCERATE MUTASE"/>
    <property type="match status" value="1"/>
</dbReference>
<evidence type="ECO:0000313" key="2">
    <source>
        <dbReference type="EMBL" id="CAA2617162.1"/>
    </source>
</evidence>
<dbReference type="EMBL" id="LR743590">
    <property type="protein sequence ID" value="CAA2617162.1"/>
    <property type="molecule type" value="Genomic_DNA"/>
</dbReference>
<dbReference type="PANTHER" id="PTHR36043">
    <property type="entry name" value="2,3-BISPHOSPHOGLYCERATE-INDEPENDENT PHOSPHOGLYCERATE MUTASE"/>
    <property type="match status" value="1"/>
</dbReference>
<sequence length="131" mass="15043">MDLLGRLTPRRVWSPPLSSPSPCCSSSFLRPRCSRDGRDDEGGKRPTDWDKAWASFKKRGKRTLFSQFDVDKYVTWNPRRSEYPLSEEVDPIKKTERSNLGLWTSPRFTLVGAIILVSFLLIYTLLAPPPK</sequence>
<gene>
    <name evidence="2" type="ORF">SI7747_03003331</name>
    <name evidence="3" type="ORF">SI8410_03003659</name>
</gene>